<evidence type="ECO:0000313" key="11">
    <source>
        <dbReference type="Proteomes" id="UP000193560"/>
    </source>
</evidence>
<dbReference type="EMBL" id="MCGE01000010">
    <property type="protein sequence ID" value="ORZ16857.1"/>
    <property type="molecule type" value="Genomic_DNA"/>
</dbReference>
<dbReference type="FunFam" id="2.60.40.10:FF:000199">
    <property type="entry name" value="next to BRCA1 gene 1 protein-like"/>
    <property type="match status" value="1"/>
</dbReference>
<feature type="compositionally biased region" description="Basic residues" evidence="7">
    <location>
        <begin position="226"/>
        <end position="239"/>
    </location>
</feature>
<dbReference type="Gene3D" id="2.60.40.10">
    <property type="entry name" value="Immunoglobulins"/>
    <property type="match status" value="1"/>
</dbReference>
<keyword evidence="2" id="KW-0479">Metal-binding</keyword>
<organism evidence="10 11">
    <name type="scientific">Absidia repens</name>
    <dbReference type="NCBI Taxonomy" id="90262"/>
    <lineage>
        <taxon>Eukaryota</taxon>
        <taxon>Fungi</taxon>
        <taxon>Fungi incertae sedis</taxon>
        <taxon>Mucoromycota</taxon>
        <taxon>Mucoromycotina</taxon>
        <taxon>Mucoromycetes</taxon>
        <taxon>Mucorales</taxon>
        <taxon>Cunninghamellaceae</taxon>
        <taxon>Absidia</taxon>
    </lineage>
</organism>
<dbReference type="AlphaFoldDB" id="A0A1X2IJ65"/>
<accession>A0A1X2IJ65</accession>
<feature type="region of interest" description="Disordered" evidence="7">
    <location>
        <begin position="690"/>
        <end position="739"/>
    </location>
</feature>
<evidence type="ECO:0000256" key="4">
    <source>
        <dbReference type="ARBA" id="ARBA00022833"/>
    </source>
</evidence>
<dbReference type="PANTHER" id="PTHR20930:SF0">
    <property type="entry name" value="PROTEIN ILRUN"/>
    <property type="match status" value="1"/>
</dbReference>
<feature type="compositionally biased region" description="Low complexity" evidence="7">
    <location>
        <begin position="705"/>
        <end position="715"/>
    </location>
</feature>
<dbReference type="SMART" id="SM00291">
    <property type="entry name" value="ZnF_ZZ"/>
    <property type="match status" value="2"/>
</dbReference>
<evidence type="ECO:0000259" key="9">
    <source>
        <dbReference type="PROSITE" id="PS51745"/>
    </source>
</evidence>
<dbReference type="InterPro" id="IPR053793">
    <property type="entry name" value="PB1-like"/>
</dbReference>
<dbReference type="PROSITE" id="PS01357">
    <property type="entry name" value="ZF_ZZ_1"/>
    <property type="match status" value="1"/>
</dbReference>
<dbReference type="PROSITE" id="PS51745">
    <property type="entry name" value="PB1"/>
    <property type="match status" value="1"/>
</dbReference>
<dbReference type="PANTHER" id="PTHR20930">
    <property type="entry name" value="OVARIAN CARCINOMA ANTIGEN CA125-RELATED"/>
    <property type="match status" value="1"/>
</dbReference>
<evidence type="ECO:0000256" key="7">
    <source>
        <dbReference type="SAM" id="MobiDB-lite"/>
    </source>
</evidence>
<comment type="subcellular location">
    <subcellularLocation>
        <location evidence="1">Cytoplasmic vesicle</location>
        <location evidence="1">Autophagosome</location>
    </subcellularLocation>
</comment>
<dbReference type="GO" id="GO:0005776">
    <property type="term" value="C:autophagosome"/>
    <property type="evidence" value="ECO:0007669"/>
    <property type="project" value="UniProtKB-SubCell"/>
</dbReference>
<evidence type="ECO:0000256" key="2">
    <source>
        <dbReference type="ARBA" id="ARBA00022723"/>
    </source>
</evidence>
<dbReference type="SUPFAM" id="SSF54277">
    <property type="entry name" value="CAD &amp; PB1 domains"/>
    <property type="match status" value="1"/>
</dbReference>
<dbReference type="GO" id="GO:0043130">
    <property type="term" value="F:ubiquitin binding"/>
    <property type="evidence" value="ECO:0007669"/>
    <property type="project" value="TreeGrafter"/>
</dbReference>
<dbReference type="GO" id="GO:0008270">
    <property type="term" value="F:zinc ion binding"/>
    <property type="evidence" value="ECO:0007669"/>
    <property type="project" value="UniProtKB-KW"/>
</dbReference>
<dbReference type="GO" id="GO:0000407">
    <property type="term" value="C:phagophore assembly site"/>
    <property type="evidence" value="ECO:0007669"/>
    <property type="project" value="TreeGrafter"/>
</dbReference>
<dbReference type="CDD" id="cd02340">
    <property type="entry name" value="ZZ_NBR1_like"/>
    <property type="match status" value="1"/>
</dbReference>
<dbReference type="Pfam" id="PF00569">
    <property type="entry name" value="ZZ"/>
    <property type="match status" value="1"/>
</dbReference>
<protein>
    <recommendedName>
        <fullName evidence="12">ZZ-type domain-containing protein</fullName>
    </recommendedName>
</protein>
<sequence length="850" mass="93423">MVLKVKLENTDAYRVLWESPYINYATSFDLFRKEIRNLLSLENDDFDVLYLDADGDLVVLTSYSEIHDMHPRKKNYRLIVQPKKAEADPIHKQTKNVSMLSEETLQPISSSSSAATTDNISTAPTPTPAPTTTPPAETPALSSQSPPGFTAFAHCLQNALNQWTNDLTPLHQMTAHRSQEQARQVSGFALGALDNALRTAAETATNIHQTVSPILQRHASYPNYRQRSHQQHSTRHHHQTPTATTSCNSGKSFTAFDDPSKSTMYCDICFNLIDGEHWSCSQCADYHVCTQCHSSGTVFHNPLHGLQHIESIPKPSTGNQFSDHPSNSSHAIDLKNTDTIHGNVVCDHCGANIVGIRYKCGHCLDYDLCETCEPLLIHDQRHVFLKIRRPLSPTASMVTTFLPVFDYAVKPTESTTHEKPEANPANIDTPVEQQQPLLHRAQSIASSSFGTSNGLLSAVFVDDVNLPDGSEIQPSQRFLKVWKIKNNGRVRWPTGSTLIFSGGDILRPYPAQYQQSGVVPAISPGEETRIAIELSAPDAPGRHVGYFRLSSPEGIRFGDRLWCDIVVASLPNTCSMKHKLAQSAPHEVTSLSSSPIVSTISTSATTVKSSAPTTTTSMVYPAPSTNHDNIHTIDRRHSTLSCLITTPTEPSVCTTTTNDNGSTDYGADDDDYDPFQDPYIVYGSVQTSARSIGSQTGTINSDNGTTASTATQQQQIRNNNNESYRSSTSFSTTHSPKTSSCTDYIIVKNRSLDQDQVVPEPYSSSSSYPVNSRPNEKSPLASLSNSSAHMDGYEWVGSNQLTNASEFKYAQQLAHLHEMGITFCDEMAIKLLIQHDGNLDIVLPEILDLA</sequence>
<dbReference type="InterPro" id="IPR032350">
    <property type="entry name" value="Nbr1_FW"/>
</dbReference>
<evidence type="ECO:0000256" key="1">
    <source>
        <dbReference type="ARBA" id="ARBA00004419"/>
    </source>
</evidence>
<feature type="region of interest" description="Disordered" evidence="7">
    <location>
        <begin position="755"/>
        <end position="785"/>
    </location>
</feature>
<dbReference type="CDD" id="cd14947">
    <property type="entry name" value="NBR1_like"/>
    <property type="match status" value="1"/>
</dbReference>
<feature type="compositionally biased region" description="Polar residues" evidence="7">
    <location>
        <begin position="690"/>
        <end position="704"/>
    </location>
</feature>
<dbReference type="GO" id="GO:0031410">
    <property type="term" value="C:cytoplasmic vesicle"/>
    <property type="evidence" value="ECO:0007669"/>
    <property type="project" value="UniProtKB-KW"/>
</dbReference>
<keyword evidence="11" id="KW-1185">Reference proteome</keyword>
<dbReference type="CDD" id="cd05992">
    <property type="entry name" value="PB1"/>
    <property type="match status" value="1"/>
</dbReference>
<evidence type="ECO:0000256" key="6">
    <source>
        <dbReference type="PROSITE-ProRule" id="PRU00228"/>
    </source>
</evidence>
<proteinExistence type="predicted"/>
<feature type="domain" description="PB1" evidence="9">
    <location>
        <begin position="1"/>
        <end position="83"/>
    </location>
</feature>
<dbReference type="GO" id="GO:0016236">
    <property type="term" value="P:macroautophagy"/>
    <property type="evidence" value="ECO:0007669"/>
    <property type="project" value="TreeGrafter"/>
</dbReference>
<dbReference type="Proteomes" id="UP000193560">
    <property type="component" value="Unassembled WGS sequence"/>
</dbReference>
<evidence type="ECO:0008006" key="12">
    <source>
        <dbReference type="Google" id="ProtNLM"/>
    </source>
</evidence>
<keyword evidence="4" id="KW-0862">Zinc</keyword>
<dbReference type="InterPro" id="IPR043145">
    <property type="entry name" value="Znf_ZZ_sf"/>
</dbReference>
<dbReference type="OrthoDB" id="661148at2759"/>
<dbReference type="Pfam" id="PF16158">
    <property type="entry name" value="N_BRCA1_IG"/>
    <property type="match status" value="1"/>
</dbReference>
<evidence type="ECO:0000256" key="3">
    <source>
        <dbReference type="ARBA" id="ARBA00022771"/>
    </source>
</evidence>
<name>A0A1X2IJ65_9FUNG</name>
<dbReference type="STRING" id="90262.A0A1X2IJ65"/>
<feature type="domain" description="ZZ-type" evidence="8">
    <location>
        <begin position="341"/>
        <end position="392"/>
    </location>
</feature>
<feature type="region of interest" description="Disordered" evidence="7">
    <location>
        <begin position="224"/>
        <end position="249"/>
    </location>
</feature>
<feature type="region of interest" description="Disordered" evidence="7">
    <location>
        <begin position="102"/>
        <end position="146"/>
    </location>
</feature>
<evidence type="ECO:0000256" key="5">
    <source>
        <dbReference type="ARBA" id="ARBA00023329"/>
    </source>
</evidence>
<keyword evidence="5" id="KW-0968">Cytoplasmic vesicle</keyword>
<feature type="compositionally biased region" description="Pro residues" evidence="7">
    <location>
        <begin position="125"/>
        <end position="137"/>
    </location>
</feature>
<dbReference type="InterPro" id="IPR013783">
    <property type="entry name" value="Ig-like_fold"/>
</dbReference>
<dbReference type="SUPFAM" id="SSF57850">
    <property type="entry name" value="RING/U-box"/>
    <property type="match status" value="2"/>
</dbReference>
<evidence type="ECO:0000259" key="8">
    <source>
        <dbReference type="PROSITE" id="PS50135"/>
    </source>
</evidence>
<feature type="compositionally biased region" description="Polar residues" evidence="7">
    <location>
        <begin position="102"/>
        <end position="121"/>
    </location>
</feature>
<dbReference type="PROSITE" id="PS50135">
    <property type="entry name" value="ZF_ZZ_2"/>
    <property type="match status" value="1"/>
</dbReference>
<dbReference type="InterPro" id="IPR000270">
    <property type="entry name" value="PB1_dom"/>
</dbReference>
<dbReference type="Pfam" id="PF00564">
    <property type="entry name" value="PB1"/>
    <property type="match status" value="1"/>
</dbReference>
<dbReference type="CDD" id="cd02249">
    <property type="entry name" value="ZZ"/>
    <property type="match status" value="1"/>
</dbReference>
<comment type="caution">
    <text evidence="10">The sequence shown here is derived from an EMBL/GenBank/DDBJ whole genome shotgun (WGS) entry which is preliminary data.</text>
</comment>
<keyword evidence="3 6" id="KW-0863">Zinc-finger</keyword>
<feature type="compositionally biased region" description="Low complexity" evidence="7">
    <location>
        <begin position="757"/>
        <end position="772"/>
    </location>
</feature>
<feature type="compositionally biased region" description="Polar residues" evidence="7">
    <location>
        <begin position="716"/>
        <end position="739"/>
    </location>
</feature>
<evidence type="ECO:0000313" key="10">
    <source>
        <dbReference type="EMBL" id="ORZ16857.1"/>
    </source>
</evidence>
<gene>
    <name evidence="10" type="ORF">BCR42DRAFT_413335</name>
</gene>
<dbReference type="Gene3D" id="3.30.60.90">
    <property type="match status" value="2"/>
</dbReference>
<reference evidence="10 11" key="1">
    <citation type="submission" date="2016-07" db="EMBL/GenBank/DDBJ databases">
        <title>Pervasive Adenine N6-methylation of Active Genes in Fungi.</title>
        <authorList>
            <consortium name="DOE Joint Genome Institute"/>
            <person name="Mondo S.J."/>
            <person name="Dannebaum R.O."/>
            <person name="Kuo R.C."/>
            <person name="Labutti K."/>
            <person name="Haridas S."/>
            <person name="Kuo A."/>
            <person name="Salamov A."/>
            <person name="Ahrendt S.R."/>
            <person name="Lipzen A."/>
            <person name="Sullivan W."/>
            <person name="Andreopoulos W.B."/>
            <person name="Clum A."/>
            <person name="Lindquist E."/>
            <person name="Daum C."/>
            <person name="Ramamoorthy G.K."/>
            <person name="Gryganskyi A."/>
            <person name="Culley D."/>
            <person name="Magnuson J.K."/>
            <person name="James T.Y."/>
            <person name="O'Malley M.A."/>
            <person name="Stajich J.E."/>
            <person name="Spatafora J.W."/>
            <person name="Visel A."/>
            <person name="Grigoriev I.V."/>
        </authorList>
    </citation>
    <scope>NUCLEOTIDE SEQUENCE [LARGE SCALE GENOMIC DNA]</scope>
    <source>
        <strain evidence="10 11">NRRL 1336</strain>
    </source>
</reference>
<dbReference type="InterPro" id="IPR000433">
    <property type="entry name" value="Znf_ZZ"/>
</dbReference>